<feature type="transmembrane region" description="Helical" evidence="7">
    <location>
        <begin position="382"/>
        <end position="406"/>
    </location>
</feature>
<organism evidence="9 10">
    <name type="scientific">Globodera rostochiensis</name>
    <name type="common">Golden nematode worm</name>
    <name type="synonym">Heterodera rostochiensis</name>
    <dbReference type="NCBI Taxonomy" id="31243"/>
    <lineage>
        <taxon>Eukaryota</taxon>
        <taxon>Metazoa</taxon>
        <taxon>Ecdysozoa</taxon>
        <taxon>Nematoda</taxon>
        <taxon>Chromadorea</taxon>
        <taxon>Rhabditida</taxon>
        <taxon>Tylenchina</taxon>
        <taxon>Tylenchomorpha</taxon>
        <taxon>Tylenchoidea</taxon>
        <taxon>Heteroderidae</taxon>
        <taxon>Heteroderinae</taxon>
        <taxon>Globodera</taxon>
    </lineage>
</organism>
<proteinExistence type="inferred from homology"/>
<dbReference type="InterPro" id="IPR029063">
    <property type="entry name" value="SAM-dependent_MTases_sf"/>
</dbReference>
<keyword evidence="4" id="KW-0808">Transferase</keyword>
<dbReference type="Pfam" id="PF01728">
    <property type="entry name" value="FtsJ"/>
    <property type="match status" value="1"/>
</dbReference>
<evidence type="ECO:0000256" key="7">
    <source>
        <dbReference type="SAM" id="Phobius"/>
    </source>
</evidence>
<feature type="transmembrane region" description="Helical" evidence="7">
    <location>
        <begin position="348"/>
        <end position="370"/>
    </location>
</feature>
<evidence type="ECO:0000259" key="8">
    <source>
        <dbReference type="Pfam" id="PF01728"/>
    </source>
</evidence>
<evidence type="ECO:0000256" key="6">
    <source>
        <dbReference type="ARBA" id="ARBA00041184"/>
    </source>
</evidence>
<protein>
    <recommendedName>
        <fullName evidence="6">rRNA methyltransferase 2, mitochondrial</fullName>
    </recommendedName>
</protein>
<dbReference type="SUPFAM" id="SSF53335">
    <property type="entry name" value="S-adenosyl-L-methionine-dependent methyltransferases"/>
    <property type="match status" value="1"/>
</dbReference>
<accession>A0A914HY19</accession>
<keyword evidence="7" id="KW-0812">Transmembrane</keyword>
<evidence type="ECO:0000256" key="1">
    <source>
        <dbReference type="ARBA" id="ARBA00009258"/>
    </source>
</evidence>
<evidence type="ECO:0000256" key="4">
    <source>
        <dbReference type="ARBA" id="ARBA00022679"/>
    </source>
</evidence>
<comment type="similarity">
    <text evidence="1">Belongs to the class I-like SAM-binding methyltransferase superfamily. RNA methyltransferase RlmE family.</text>
</comment>
<dbReference type="InterPro" id="IPR002877">
    <property type="entry name" value="RNA_MeTrfase_FtsJ_dom"/>
</dbReference>
<evidence type="ECO:0000256" key="5">
    <source>
        <dbReference type="ARBA" id="ARBA00022691"/>
    </source>
</evidence>
<keyword evidence="2" id="KW-0698">rRNA processing</keyword>
<dbReference type="Gene3D" id="3.40.50.150">
    <property type="entry name" value="Vaccinia Virus protein VP39"/>
    <property type="match status" value="1"/>
</dbReference>
<reference evidence="10" key="1">
    <citation type="submission" date="2022-11" db="UniProtKB">
        <authorList>
            <consortium name="WormBaseParasite"/>
        </authorList>
    </citation>
    <scope>IDENTIFICATION</scope>
</reference>
<keyword evidence="7" id="KW-1133">Transmembrane helix</keyword>
<dbReference type="HAMAP" id="MF_01547">
    <property type="entry name" value="RNA_methyltr_E"/>
    <property type="match status" value="1"/>
</dbReference>
<dbReference type="PANTHER" id="PTHR10920:SF18">
    <property type="entry name" value="RRNA METHYLTRANSFERASE 2, MITOCHONDRIAL"/>
    <property type="match status" value="1"/>
</dbReference>
<evidence type="ECO:0000256" key="2">
    <source>
        <dbReference type="ARBA" id="ARBA00022552"/>
    </source>
</evidence>
<evidence type="ECO:0000313" key="9">
    <source>
        <dbReference type="Proteomes" id="UP000887572"/>
    </source>
</evidence>
<keyword evidence="9" id="KW-1185">Reference proteome</keyword>
<keyword evidence="5" id="KW-0949">S-adenosyl-L-methionine</keyword>
<feature type="domain" description="Ribosomal RNA methyltransferase FtsJ" evidence="8">
    <location>
        <begin position="69"/>
        <end position="253"/>
    </location>
</feature>
<evidence type="ECO:0000313" key="10">
    <source>
        <dbReference type="WBParaSite" id="Gr19_v10_g5088.t1"/>
    </source>
</evidence>
<dbReference type="PANTHER" id="PTHR10920">
    <property type="entry name" value="RIBOSOMAL RNA METHYLTRANSFERASE"/>
    <property type="match status" value="1"/>
</dbReference>
<name>A0A914HY19_GLORO</name>
<keyword evidence="7" id="KW-0472">Membrane</keyword>
<sequence>MYKFCVSPYFFQLLELAQESFEMTTITFHYYFNQVTRRYFSSTKRREIEQYLERQASDQYSKRAREHSYRARSAFKLLQINEKMNFIRPGLVAIDAGAAPGSWCQVLSEFIFPAGFTTKREDGAGIIKNNGRDGYILGIDLQTICPIPNVDLLCKANFTRKATQSEIRRRLNGRRVDLLLSDMAPNPSGESYMDHLRIIELCRSLFQFGTACDPEPILAPNAILLCKIFDGIHRSDFIAELKAYFKTETCVKRTTKAVNCGGIHFFEQFGVLKWLLPSCERPPHGQLPLLTAILAILMLILIFFLHTAIWQYNVVTFIVLVLTCGFLLGWALPPVLNRFLSFYRSDQISYSIIAGLTILSLVFCAAYLIHNDYYKHGDNYRIMVGVTICMTVETLMCCMLLSWICFGNYTIVETR</sequence>
<feature type="transmembrane region" description="Helical" evidence="7">
    <location>
        <begin position="315"/>
        <end position="336"/>
    </location>
</feature>
<dbReference type="Proteomes" id="UP000887572">
    <property type="component" value="Unplaced"/>
</dbReference>
<dbReference type="WBParaSite" id="Gr19_v10_g5088.t1">
    <property type="protein sequence ID" value="Gr19_v10_g5088.t1"/>
    <property type="gene ID" value="Gr19_v10_g5088"/>
</dbReference>
<keyword evidence="3" id="KW-0489">Methyltransferase</keyword>
<dbReference type="GO" id="GO:0008650">
    <property type="term" value="F:rRNA (uridine-2'-O-)-methyltransferase activity"/>
    <property type="evidence" value="ECO:0007669"/>
    <property type="project" value="TreeGrafter"/>
</dbReference>
<dbReference type="AlphaFoldDB" id="A0A914HY19"/>
<dbReference type="GO" id="GO:0005739">
    <property type="term" value="C:mitochondrion"/>
    <property type="evidence" value="ECO:0007669"/>
    <property type="project" value="TreeGrafter"/>
</dbReference>
<feature type="transmembrane region" description="Helical" evidence="7">
    <location>
        <begin position="287"/>
        <end position="309"/>
    </location>
</feature>
<evidence type="ECO:0000256" key="3">
    <source>
        <dbReference type="ARBA" id="ARBA00022603"/>
    </source>
</evidence>
<dbReference type="InterPro" id="IPR050082">
    <property type="entry name" value="RNA_methyltr_RlmE"/>
</dbReference>
<dbReference type="InterPro" id="IPR015507">
    <property type="entry name" value="rRNA-MeTfrase_E"/>
</dbReference>